<name>A0A2L2TFX1_9HYPO</name>
<dbReference type="AlphaFoldDB" id="A0A2L2TFX1"/>
<proteinExistence type="predicted"/>
<organism evidence="2 3">
    <name type="scientific">Fusarium venenatum</name>
    <dbReference type="NCBI Taxonomy" id="56646"/>
    <lineage>
        <taxon>Eukaryota</taxon>
        <taxon>Fungi</taxon>
        <taxon>Dikarya</taxon>
        <taxon>Ascomycota</taxon>
        <taxon>Pezizomycotina</taxon>
        <taxon>Sordariomycetes</taxon>
        <taxon>Hypocreomycetidae</taxon>
        <taxon>Hypocreales</taxon>
        <taxon>Nectriaceae</taxon>
        <taxon>Fusarium</taxon>
    </lineage>
</organism>
<accession>A0A2L2TFX1</accession>
<protein>
    <submittedName>
        <fullName evidence="2">Uncharacterized protein</fullName>
    </submittedName>
</protein>
<evidence type="ECO:0000313" key="2">
    <source>
        <dbReference type="EMBL" id="CEI68988.1"/>
    </source>
</evidence>
<keyword evidence="3" id="KW-1185">Reference proteome</keyword>
<evidence type="ECO:0000256" key="1">
    <source>
        <dbReference type="SAM" id="MobiDB-lite"/>
    </source>
</evidence>
<feature type="compositionally biased region" description="Basic and acidic residues" evidence="1">
    <location>
        <begin position="14"/>
        <end position="25"/>
    </location>
</feature>
<feature type="region of interest" description="Disordered" evidence="1">
    <location>
        <begin position="1"/>
        <end position="31"/>
    </location>
</feature>
<dbReference type="EMBL" id="LN649231">
    <property type="protein sequence ID" value="CEI68988.1"/>
    <property type="molecule type" value="Genomic_DNA"/>
</dbReference>
<dbReference type="Proteomes" id="UP000245910">
    <property type="component" value="Chromosome III"/>
</dbReference>
<sequence>MYVAVTKQKKSHRTKEDRSRDEALRRWQQQAPAHNIRGSRCRCSVKIALQSPPACPVLTGTLAGLNATLSDL</sequence>
<evidence type="ECO:0000313" key="3">
    <source>
        <dbReference type="Proteomes" id="UP000245910"/>
    </source>
</evidence>
<reference evidence="3" key="1">
    <citation type="submission" date="2014-10" db="EMBL/GenBank/DDBJ databases">
        <authorList>
            <person name="King R."/>
        </authorList>
    </citation>
    <scope>NUCLEOTIDE SEQUENCE [LARGE SCALE GENOMIC DNA]</scope>
    <source>
        <strain evidence="3">A3/5</strain>
    </source>
</reference>